<dbReference type="Proteomes" id="UP000460412">
    <property type="component" value="Unassembled WGS sequence"/>
</dbReference>
<dbReference type="EMBL" id="WUQX01000001">
    <property type="protein sequence ID" value="MXP75211.1"/>
    <property type="molecule type" value="Genomic_DNA"/>
</dbReference>
<dbReference type="RefSeq" id="WP_159750516.1">
    <property type="nucleotide sequence ID" value="NZ_WUQX01000001.1"/>
</dbReference>
<dbReference type="InterPro" id="IPR002509">
    <property type="entry name" value="NODB_dom"/>
</dbReference>
<dbReference type="Gene3D" id="3.20.20.370">
    <property type="entry name" value="Glycoside hydrolase/deacetylase"/>
    <property type="match status" value="1"/>
</dbReference>
<comment type="caution">
    <text evidence="2">The sequence shown here is derived from an EMBL/GenBank/DDBJ whole genome shotgun (WGS) entry which is preliminary data.</text>
</comment>
<dbReference type="Pfam" id="PF01522">
    <property type="entry name" value="Polysacc_deac_1"/>
    <property type="match status" value="1"/>
</dbReference>
<dbReference type="GO" id="GO:0005975">
    <property type="term" value="P:carbohydrate metabolic process"/>
    <property type="evidence" value="ECO:0007669"/>
    <property type="project" value="InterPro"/>
</dbReference>
<dbReference type="PROSITE" id="PS51677">
    <property type="entry name" value="NODB"/>
    <property type="match status" value="1"/>
</dbReference>
<dbReference type="InterPro" id="IPR011330">
    <property type="entry name" value="Glyco_hydro/deAcase_b/a-brl"/>
</dbReference>
<dbReference type="SUPFAM" id="SSF88713">
    <property type="entry name" value="Glycoside hydrolase/deacetylase"/>
    <property type="match status" value="1"/>
</dbReference>
<protein>
    <submittedName>
        <fullName evidence="2">Delta-lactam-biosynthetic de-N-acetylase</fullName>
    </submittedName>
</protein>
<dbReference type="CDD" id="cd10948">
    <property type="entry name" value="CE4_BsPdaA_like"/>
    <property type="match status" value="1"/>
</dbReference>
<keyword evidence="3" id="KW-1185">Reference proteome</keyword>
<sequence>MSSFHKYLKPFAITLLFVLSYFAGRLVAIHFSPEASSPSGSQTISSKITPAAENWGLSFQEEGKTPVGNATFDELKQYDTYYAENTEEKKIYLTFDCGYENGNTEPILDALKKHKAQATFFVVGNFISTSPELVKRMHEEGHIVGNHTYHHPDMSKISTKEAFEKELKDVESLYKEITGKEMVKYYRPPQGKYSTDNLKMAKDMGYHTFFWSLAYVDWYQDDQPSHDEAFDKLLGRIHPGAIVLLHSTSSTNAEILDELLGKWEDMGYTFHSLDELTQKKR</sequence>
<accession>A0A7X3MF05</accession>
<gene>
    <name evidence="2" type="primary">pdaA</name>
    <name evidence="2" type="ORF">GN277_07395</name>
</gene>
<proteinExistence type="predicted"/>
<dbReference type="AlphaFoldDB" id="A0A7X3MF05"/>
<evidence type="ECO:0000313" key="3">
    <source>
        <dbReference type="Proteomes" id="UP000460412"/>
    </source>
</evidence>
<dbReference type="InterPro" id="IPR014235">
    <property type="entry name" value="Spore_PdaA"/>
</dbReference>
<dbReference type="GO" id="GO:0016810">
    <property type="term" value="F:hydrolase activity, acting on carbon-nitrogen (but not peptide) bonds"/>
    <property type="evidence" value="ECO:0007669"/>
    <property type="project" value="InterPro"/>
</dbReference>
<feature type="domain" description="NodB homology" evidence="1">
    <location>
        <begin position="89"/>
        <end position="271"/>
    </location>
</feature>
<name>A0A7X3MF05_9FIRM</name>
<dbReference type="InterPro" id="IPR050248">
    <property type="entry name" value="Polysacc_deacetylase_ArnD"/>
</dbReference>
<evidence type="ECO:0000313" key="2">
    <source>
        <dbReference type="EMBL" id="MXP75211.1"/>
    </source>
</evidence>
<dbReference type="PANTHER" id="PTHR10587:SF78">
    <property type="entry name" value="PEPTIDOGLYCAN-N-ACETYLMURAMIC ACID DEACETYLASE PDAA"/>
    <property type="match status" value="1"/>
</dbReference>
<dbReference type="GO" id="GO:0016020">
    <property type="term" value="C:membrane"/>
    <property type="evidence" value="ECO:0007669"/>
    <property type="project" value="TreeGrafter"/>
</dbReference>
<evidence type="ECO:0000259" key="1">
    <source>
        <dbReference type="PROSITE" id="PS51677"/>
    </source>
</evidence>
<organism evidence="2 3">
    <name type="scientific">Sporofaciens musculi</name>
    <dbReference type="NCBI Taxonomy" id="2681861"/>
    <lineage>
        <taxon>Bacteria</taxon>
        <taxon>Bacillati</taxon>
        <taxon>Bacillota</taxon>
        <taxon>Clostridia</taxon>
        <taxon>Lachnospirales</taxon>
        <taxon>Lachnospiraceae</taxon>
        <taxon>Sporofaciens</taxon>
    </lineage>
</organism>
<dbReference type="NCBIfam" id="TIGR02884">
    <property type="entry name" value="spore_pdaA"/>
    <property type="match status" value="1"/>
</dbReference>
<reference evidence="2 3" key="1">
    <citation type="submission" date="2019-12" db="EMBL/GenBank/DDBJ databases">
        <title>Sporaefaciens musculi gen. nov., sp. nov., a novel bacterium isolated from the caecum of an obese mouse.</title>
        <authorList>
            <person name="Rasmussen T.S."/>
            <person name="Streidl T."/>
            <person name="Hitch T.C.A."/>
            <person name="Wortmann E."/>
            <person name="Deptula P."/>
            <person name="Hansen M."/>
            <person name="Nielsen D.S."/>
            <person name="Clavel T."/>
            <person name="Vogensen F.K."/>
        </authorList>
    </citation>
    <scope>NUCLEOTIDE SEQUENCE [LARGE SCALE GENOMIC DNA]</scope>
    <source>
        <strain evidence="2 3">WCA-9-b2</strain>
    </source>
</reference>
<dbReference type="PANTHER" id="PTHR10587">
    <property type="entry name" value="GLYCOSYL TRANSFERASE-RELATED"/>
    <property type="match status" value="1"/>
</dbReference>